<evidence type="ECO:0000256" key="2">
    <source>
        <dbReference type="PROSITE-ProRule" id="PRU00169"/>
    </source>
</evidence>
<keyword evidence="1 2" id="KW-0597">Phosphoprotein</keyword>
<evidence type="ECO:0000313" key="5">
    <source>
        <dbReference type="Proteomes" id="UP000244168"/>
    </source>
</evidence>
<reference evidence="4 5" key="1">
    <citation type="submission" date="2018-04" db="EMBL/GenBank/DDBJ databases">
        <title>Genomic Encyclopedia of Archaeal and Bacterial Type Strains, Phase II (KMG-II): from individual species to whole genera.</title>
        <authorList>
            <person name="Goeker M."/>
        </authorList>
    </citation>
    <scope>NUCLEOTIDE SEQUENCE [LARGE SCALE GENOMIC DNA]</scope>
    <source>
        <strain evidence="4 5">DSM 26809</strain>
    </source>
</reference>
<proteinExistence type="predicted"/>
<evidence type="ECO:0000313" key="4">
    <source>
        <dbReference type="EMBL" id="PTR01045.1"/>
    </source>
</evidence>
<dbReference type="Pfam" id="PF00072">
    <property type="entry name" value="Response_reg"/>
    <property type="match status" value="1"/>
</dbReference>
<gene>
    <name evidence="4" type="ORF">C8P68_101275</name>
</gene>
<dbReference type="Proteomes" id="UP000244168">
    <property type="component" value="Unassembled WGS sequence"/>
</dbReference>
<comment type="caution">
    <text evidence="4">The sequence shown here is derived from an EMBL/GenBank/DDBJ whole genome shotgun (WGS) entry which is preliminary data.</text>
</comment>
<sequence>MLKRILVLDDNQDILDMVNEVLTYENYSVHATTNGNNIVEIAKSFMPDLAILDYKLTYSDGVEICRELRAQPEFKDMPMILFSAYINREHVDYEKFGYNDMITKPFNLSDLLDKVNKLVNQA</sequence>
<dbReference type="OrthoDB" id="677887at2"/>
<organism evidence="4 5">
    <name type="scientific">Mucilaginibacter yixingensis</name>
    <dbReference type="NCBI Taxonomy" id="1295612"/>
    <lineage>
        <taxon>Bacteria</taxon>
        <taxon>Pseudomonadati</taxon>
        <taxon>Bacteroidota</taxon>
        <taxon>Sphingobacteriia</taxon>
        <taxon>Sphingobacteriales</taxon>
        <taxon>Sphingobacteriaceae</taxon>
        <taxon>Mucilaginibacter</taxon>
    </lineage>
</organism>
<dbReference type="InterPro" id="IPR001789">
    <property type="entry name" value="Sig_transdc_resp-reg_receiver"/>
</dbReference>
<dbReference type="AlphaFoldDB" id="A0A2T5JF61"/>
<dbReference type="GO" id="GO:0000160">
    <property type="term" value="P:phosphorelay signal transduction system"/>
    <property type="evidence" value="ECO:0007669"/>
    <property type="project" value="InterPro"/>
</dbReference>
<dbReference type="PANTHER" id="PTHR44591:SF3">
    <property type="entry name" value="RESPONSE REGULATORY DOMAIN-CONTAINING PROTEIN"/>
    <property type="match status" value="1"/>
</dbReference>
<dbReference type="SMART" id="SM00448">
    <property type="entry name" value="REC"/>
    <property type="match status" value="1"/>
</dbReference>
<dbReference type="RefSeq" id="WP_107826471.1">
    <property type="nucleotide sequence ID" value="NZ_CP160205.1"/>
</dbReference>
<dbReference type="InterPro" id="IPR011006">
    <property type="entry name" value="CheY-like_superfamily"/>
</dbReference>
<dbReference type="PROSITE" id="PS50110">
    <property type="entry name" value="RESPONSE_REGULATORY"/>
    <property type="match status" value="1"/>
</dbReference>
<feature type="domain" description="Response regulatory" evidence="3">
    <location>
        <begin position="4"/>
        <end position="119"/>
    </location>
</feature>
<dbReference type="InterPro" id="IPR050595">
    <property type="entry name" value="Bact_response_regulator"/>
</dbReference>
<dbReference type="PANTHER" id="PTHR44591">
    <property type="entry name" value="STRESS RESPONSE REGULATOR PROTEIN 1"/>
    <property type="match status" value="1"/>
</dbReference>
<name>A0A2T5JF61_9SPHI</name>
<dbReference type="SUPFAM" id="SSF52172">
    <property type="entry name" value="CheY-like"/>
    <property type="match status" value="1"/>
</dbReference>
<feature type="modified residue" description="4-aspartylphosphate" evidence="2">
    <location>
        <position position="53"/>
    </location>
</feature>
<dbReference type="Gene3D" id="3.40.50.2300">
    <property type="match status" value="1"/>
</dbReference>
<accession>A0A2T5JF61</accession>
<keyword evidence="5" id="KW-1185">Reference proteome</keyword>
<evidence type="ECO:0000256" key="1">
    <source>
        <dbReference type="ARBA" id="ARBA00022553"/>
    </source>
</evidence>
<protein>
    <submittedName>
        <fullName evidence="4">Response regulator receiver domain-containing protein</fullName>
    </submittedName>
</protein>
<evidence type="ECO:0000259" key="3">
    <source>
        <dbReference type="PROSITE" id="PS50110"/>
    </source>
</evidence>
<dbReference type="EMBL" id="QAOQ01000001">
    <property type="protein sequence ID" value="PTR01045.1"/>
    <property type="molecule type" value="Genomic_DNA"/>
</dbReference>